<dbReference type="SMART" id="SM00448">
    <property type="entry name" value="REC"/>
    <property type="match status" value="1"/>
</dbReference>
<dbReference type="InterPro" id="IPR001789">
    <property type="entry name" value="Sig_transdc_resp-reg_receiver"/>
</dbReference>
<dbReference type="OrthoDB" id="60033at2759"/>
<evidence type="ECO:0000256" key="2">
    <source>
        <dbReference type="ARBA" id="ARBA00023015"/>
    </source>
</evidence>
<protein>
    <submittedName>
        <fullName evidence="6">Putative response regulator and transcription factor RR-A-type family</fullName>
    </submittedName>
</protein>
<dbReference type="PANTHER" id="PTHR43874">
    <property type="entry name" value="TWO-COMPONENT RESPONSE REGULATOR"/>
    <property type="match status" value="1"/>
</dbReference>
<keyword evidence="1" id="KW-0902">Two-component regulatory system</keyword>
<dbReference type="GO" id="GO:0009736">
    <property type="term" value="P:cytokinin-activated signaling pathway"/>
    <property type="evidence" value="ECO:0007669"/>
    <property type="project" value="InterPro"/>
</dbReference>
<evidence type="ECO:0000313" key="6">
    <source>
        <dbReference type="EMBL" id="PRQ22445.1"/>
    </source>
</evidence>
<reference evidence="6 7" key="1">
    <citation type="journal article" date="2018" name="Nat. Genet.">
        <title>The Rosa genome provides new insights in the design of modern roses.</title>
        <authorList>
            <person name="Bendahmane M."/>
        </authorList>
    </citation>
    <scope>NUCLEOTIDE SEQUENCE [LARGE SCALE GENOMIC DNA]</scope>
    <source>
        <strain evidence="7">cv. Old Blush</strain>
    </source>
</reference>
<dbReference type="PROSITE" id="PS50110">
    <property type="entry name" value="RESPONSE_REGULATORY"/>
    <property type="match status" value="1"/>
</dbReference>
<evidence type="ECO:0000256" key="3">
    <source>
        <dbReference type="ARBA" id="ARBA00023163"/>
    </source>
</evidence>
<dbReference type="InterPro" id="IPR045279">
    <property type="entry name" value="ARR-like"/>
</dbReference>
<dbReference type="Proteomes" id="UP000238479">
    <property type="component" value="Chromosome 6"/>
</dbReference>
<evidence type="ECO:0000256" key="4">
    <source>
        <dbReference type="PROSITE-ProRule" id="PRU00169"/>
    </source>
</evidence>
<dbReference type="OMA" id="DCLVDRK"/>
<keyword evidence="3" id="KW-0804">Transcription</keyword>
<dbReference type="PANTHER" id="PTHR43874:SF85">
    <property type="entry name" value="TWO-COMPONENT RESPONSE REGULATOR ORR2"/>
    <property type="match status" value="1"/>
</dbReference>
<evidence type="ECO:0000313" key="7">
    <source>
        <dbReference type="Proteomes" id="UP000238479"/>
    </source>
</evidence>
<gene>
    <name evidence="6" type="ORF">RchiOBHm_Chr6g0250401</name>
</gene>
<accession>A0A2P6PKJ1</accession>
<keyword evidence="4" id="KW-0597">Phosphoprotein</keyword>
<name>A0A2P6PKJ1_ROSCH</name>
<proteinExistence type="predicted"/>
<dbReference type="InterPro" id="IPR011006">
    <property type="entry name" value="CheY-like_superfamily"/>
</dbReference>
<dbReference type="Gene3D" id="3.40.50.2300">
    <property type="match status" value="1"/>
</dbReference>
<feature type="domain" description="Response regulatory" evidence="5">
    <location>
        <begin position="11"/>
        <end position="139"/>
    </location>
</feature>
<dbReference type="SUPFAM" id="SSF52172">
    <property type="entry name" value="CheY-like"/>
    <property type="match status" value="1"/>
</dbReference>
<comment type="caution">
    <text evidence="6">The sequence shown here is derived from an EMBL/GenBank/DDBJ whole genome shotgun (WGS) entry which is preliminary data.</text>
</comment>
<evidence type="ECO:0000256" key="1">
    <source>
        <dbReference type="ARBA" id="ARBA00023012"/>
    </source>
</evidence>
<organism evidence="6 7">
    <name type="scientific">Rosa chinensis</name>
    <name type="common">China rose</name>
    <dbReference type="NCBI Taxonomy" id="74649"/>
    <lineage>
        <taxon>Eukaryota</taxon>
        <taxon>Viridiplantae</taxon>
        <taxon>Streptophyta</taxon>
        <taxon>Embryophyta</taxon>
        <taxon>Tracheophyta</taxon>
        <taxon>Spermatophyta</taxon>
        <taxon>Magnoliopsida</taxon>
        <taxon>eudicotyledons</taxon>
        <taxon>Gunneridae</taxon>
        <taxon>Pentapetalae</taxon>
        <taxon>rosids</taxon>
        <taxon>fabids</taxon>
        <taxon>Rosales</taxon>
        <taxon>Rosaceae</taxon>
        <taxon>Rosoideae</taxon>
        <taxon>Rosoideae incertae sedis</taxon>
        <taxon>Rosa</taxon>
    </lineage>
</organism>
<evidence type="ECO:0000259" key="5">
    <source>
        <dbReference type="PROSITE" id="PS50110"/>
    </source>
</evidence>
<sequence length="176" mass="19519">MAELSPEVLVHVLVVDDCLVDRKIVDKLLKASAFKVTTVESGKKALEVLGMEEEKLDKPSVKDHDVNIILTDYCMPEMNGHDLLVAVKEDSRMKSIPVVIMSSEFNPQRISRCLTDGAQEFLQKPLKVKDLEKLRSYVKPAVPVPKVGTKRKALVDLMPESNEAERRPCPAGVAVA</sequence>
<dbReference type="AlphaFoldDB" id="A0A2P6PKJ1"/>
<dbReference type="EMBL" id="PDCK01000044">
    <property type="protein sequence ID" value="PRQ22445.1"/>
    <property type="molecule type" value="Genomic_DNA"/>
</dbReference>
<feature type="modified residue" description="4-aspartylphosphate" evidence="4">
    <location>
        <position position="72"/>
    </location>
</feature>
<dbReference type="STRING" id="74649.A0A2P6PKJ1"/>
<dbReference type="Gramene" id="PRQ22445">
    <property type="protein sequence ID" value="PRQ22445"/>
    <property type="gene ID" value="RchiOBHm_Chr6g0250401"/>
</dbReference>
<keyword evidence="7" id="KW-1185">Reference proteome</keyword>
<dbReference type="GO" id="GO:0000160">
    <property type="term" value="P:phosphorelay signal transduction system"/>
    <property type="evidence" value="ECO:0007669"/>
    <property type="project" value="UniProtKB-KW"/>
</dbReference>
<keyword evidence="2" id="KW-0805">Transcription regulation</keyword>
<dbReference type="Pfam" id="PF00072">
    <property type="entry name" value="Response_reg"/>
    <property type="match status" value="1"/>
</dbReference>